<organism evidence="1 2">
    <name type="scientific">Channa striata</name>
    <name type="common">Snakehead murrel</name>
    <name type="synonym">Ophicephalus striatus</name>
    <dbReference type="NCBI Taxonomy" id="64152"/>
    <lineage>
        <taxon>Eukaryota</taxon>
        <taxon>Metazoa</taxon>
        <taxon>Chordata</taxon>
        <taxon>Craniata</taxon>
        <taxon>Vertebrata</taxon>
        <taxon>Euteleostomi</taxon>
        <taxon>Actinopterygii</taxon>
        <taxon>Neopterygii</taxon>
        <taxon>Teleostei</taxon>
        <taxon>Neoteleostei</taxon>
        <taxon>Acanthomorphata</taxon>
        <taxon>Anabantaria</taxon>
        <taxon>Anabantiformes</taxon>
        <taxon>Channoidei</taxon>
        <taxon>Channidae</taxon>
        <taxon>Channa</taxon>
    </lineage>
</organism>
<dbReference type="Proteomes" id="UP001187415">
    <property type="component" value="Unassembled WGS sequence"/>
</dbReference>
<dbReference type="AlphaFoldDB" id="A0AA88II52"/>
<proteinExistence type="predicted"/>
<reference evidence="1" key="1">
    <citation type="submission" date="2023-07" db="EMBL/GenBank/DDBJ databases">
        <title>Chromosome-level Genome Assembly of Striped Snakehead (Channa striata).</title>
        <authorList>
            <person name="Liu H."/>
        </authorList>
    </citation>
    <scope>NUCLEOTIDE SEQUENCE</scope>
    <source>
        <strain evidence="1">Gz</strain>
        <tissue evidence="1">Muscle</tissue>
    </source>
</reference>
<comment type="caution">
    <text evidence="1">The sequence shown here is derived from an EMBL/GenBank/DDBJ whole genome shotgun (WGS) entry which is preliminary data.</text>
</comment>
<sequence>MSHSTLQGFHYPVVIQSLCPESSRPPPPRCNVQASKTRRLLSTAKQGVKSGETCENWSVPKRVACFFSKETFQKVWSSTMSFLWPGKTLTHRVNKLQWGGLPNAYLTSKKQFTAATALISSHHDIKHRG</sequence>
<dbReference type="EMBL" id="JAUPFM010000021">
    <property type="protein sequence ID" value="KAK2816957.1"/>
    <property type="molecule type" value="Genomic_DNA"/>
</dbReference>
<accession>A0AA88II52</accession>
<keyword evidence="2" id="KW-1185">Reference proteome</keyword>
<evidence type="ECO:0000313" key="1">
    <source>
        <dbReference type="EMBL" id="KAK2816957.1"/>
    </source>
</evidence>
<name>A0AA88II52_CHASR</name>
<evidence type="ECO:0000313" key="2">
    <source>
        <dbReference type="Proteomes" id="UP001187415"/>
    </source>
</evidence>
<gene>
    <name evidence="1" type="ORF">Q5P01_025148</name>
</gene>
<protein>
    <submittedName>
        <fullName evidence="1">Uncharacterized protein</fullName>
    </submittedName>
</protein>